<dbReference type="SUPFAM" id="SSF46955">
    <property type="entry name" value="Putative DNA-binding domain"/>
    <property type="match status" value="1"/>
</dbReference>
<dbReference type="AlphaFoldDB" id="B7FYY5"/>
<dbReference type="InterPro" id="IPR000465">
    <property type="entry name" value="XPA/RAD14"/>
</dbReference>
<dbReference type="InterPro" id="IPR022656">
    <property type="entry name" value="XPA_C"/>
</dbReference>
<dbReference type="KEGG" id="pti:PHATRDRAFT_45863"/>
<reference evidence="7" key="2">
    <citation type="submission" date="2008-08" db="EMBL/GenBank/DDBJ databases">
        <authorList>
            <consortium name="Diatom Consortium"/>
            <person name="Grigoriev I."/>
            <person name="Grimwood J."/>
            <person name="Kuo A."/>
            <person name="Otillar R.P."/>
            <person name="Salamov A."/>
            <person name="Detter J.C."/>
            <person name="Lindquist E."/>
            <person name="Shapiro H."/>
            <person name="Lucas S."/>
            <person name="Glavina del Rio T."/>
            <person name="Pitluck S."/>
            <person name="Rokhsar D."/>
            <person name="Bowler C."/>
        </authorList>
    </citation>
    <scope>GENOME REANNOTATION</scope>
    <source>
        <strain evidence="7">CCAP 1055/1</strain>
    </source>
</reference>
<keyword evidence="3" id="KW-0539">Nucleus</keyword>
<comment type="subcellular location">
    <subcellularLocation>
        <location evidence="1">Nucleus</location>
    </subcellularLocation>
</comment>
<dbReference type="Proteomes" id="UP000000759">
    <property type="component" value="Chromosome 8"/>
</dbReference>
<evidence type="ECO:0000256" key="1">
    <source>
        <dbReference type="ARBA" id="ARBA00004123"/>
    </source>
</evidence>
<dbReference type="GO" id="GO:0070914">
    <property type="term" value="P:UV-damage excision repair"/>
    <property type="evidence" value="ECO:0007669"/>
    <property type="project" value="TreeGrafter"/>
</dbReference>
<feature type="compositionally biased region" description="Basic and acidic residues" evidence="4">
    <location>
        <begin position="16"/>
        <end position="37"/>
    </location>
</feature>
<reference evidence="6 7" key="1">
    <citation type="journal article" date="2008" name="Nature">
        <title>The Phaeodactylum genome reveals the evolutionary history of diatom genomes.</title>
        <authorList>
            <person name="Bowler C."/>
            <person name="Allen A.E."/>
            <person name="Badger J.H."/>
            <person name="Grimwood J."/>
            <person name="Jabbari K."/>
            <person name="Kuo A."/>
            <person name="Maheswari U."/>
            <person name="Martens C."/>
            <person name="Maumus F."/>
            <person name="Otillar R.P."/>
            <person name="Rayko E."/>
            <person name="Salamov A."/>
            <person name="Vandepoele K."/>
            <person name="Beszteri B."/>
            <person name="Gruber A."/>
            <person name="Heijde M."/>
            <person name="Katinka M."/>
            <person name="Mock T."/>
            <person name="Valentin K."/>
            <person name="Verret F."/>
            <person name="Berges J.A."/>
            <person name="Brownlee C."/>
            <person name="Cadoret J.P."/>
            <person name="Chiovitti A."/>
            <person name="Choi C.J."/>
            <person name="Coesel S."/>
            <person name="De Martino A."/>
            <person name="Detter J.C."/>
            <person name="Durkin C."/>
            <person name="Falciatore A."/>
            <person name="Fournet J."/>
            <person name="Haruta M."/>
            <person name="Huysman M.J."/>
            <person name="Jenkins B.D."/>
            <person name="Jiroutova K."/>
            <person name="Jorgensen R.E."/>
            <person name="Joubert Y."/>
            <person name="Kaplan A."/>
            <person name="Kroger N."/>
            <person name="Kroth P.G."/>
            <person name="La Roche J."/>
            <person name="Lindquist E."/>
            <person name="Lommer M."/>
            <person name="Martin-Jezequel V."/>
            <person name="Lopez P.J."/>
            <person name="Lucas S."/>
            <person name="Mangogna M."/>
            <person name="McGinnis K."/>
            <person name="Medlin L.K."/>
            <person name="Montsant A."/>
            <person name="Oudot-Le Secq M.P."/>
            <person name="Napoli C."/>
            <person name="Obornik M."/>
            <person name="Parker M.S."/>
            <person name="Petit J.L."/>
            <person name="Porcel B.M."/>
            <person name="Poulsen N."/>
            <person name="Robison M."/>
            <person name="Rychlewski L."/>
            <person name="Rynearson T.A."/>
            <person name="Schmutz J."/>
            <person name="Shapiro H."/>
            <person name="Siaut M."/>
            <person name="Stanley M."/>
            <person name="Sussman M.R."/>
            <person name="Taylor A.R."/>
            <person name="Vardi A."/>
            <person name="von Dassow P."/>
            <person name="Vyverman W."/>
            <person name="Willis A."/>
            <person name="Wyrwicz L.S."/>
            <person name="Rokhsar D.S."/>
            <person name="Weissenbach J."/>
            <person name="Armbrust E.V."/>
            <person name="Green B.R."/>
            <person name="Van de Peer Y."/>
            <person name="Grigoriev I.V."/>
        </authorList>
    </citation>
    <scope>NUCLEOTIDE SEQUENCE [LARGE SCALE GENOMIC DNA]</scope>
    <source>
        <strain evidence="6 7">CCAP 1055/1</strain>
    </source>
</reference>
<name>B7FYY5_PHATC</name>
<dbReference type="CDD" id="cd21075">
    <property type="entry name" value="DBD_XPA-like"/>
    <property type="match status" value="1"/>
</dbReference>
<gene>
    <name evidence="6" type="primary">RAD14</name>
    <name evidence="6" type="ORF">PHATRDRAFT_45863</name>
</gene>
<dbReference type="GO" id="GO:0003684">
    <property type="term" value="F:damaged DNA binding"/>
    <property type="evidence" value="ECO:0007669"/>
    <property type="project" value="InterPro"/>
</dbReference>
<dbReference type="GO" id="GO:0006284">
    <property type="term" value="P:base-excision repair"/>
    <property type="evidence" value="ECO:0007669"/>
    <property type="project" value="TreeGrafter"/>
</dbReference>
<evidence type="ECO:0000256" key="2">
    <source>
        <dbReference type="ARBA" id="ARBA00022833"/>
    </source>
</evidence>
<dbReference type="eggNOG" id="ENOG502ST1E">
    <property type="taxonomic scope" value="Eukaryota"/>
</dbReference>
<dbReference type="STRING" id="556484.B7FYY5"/>
<dbReference type="HOGENOM" id="CLU_1417800_0_0_1"/>
<dbReference type="GO" id="GO:1901255">
    <property type="term" value="P:nucleotide-excision repair involved in interstrand cross-link repair"/>
    <property type="evidence" value="ECO:0007669"/>
    <property type="project" value="TreeGrafter"/>
</dbReference>
<dbReference type="InterPro" id="IPR009061">
    <property type="entry name" value="DNA-bd_dom_put_sf"/>
</dbReference>
<evidence type="ECO:0000256" key="3">
    <source>
        <dbReference type="ARBA" id="ARBA00023242"/>
    </source>
</evidence>
<dbReference type="PaxDb" id="2850-Phatr45863"/>
<dbReference type="Pfam" id="PF05181">
    <property type="entry name" value="XPA_C"/>
    <property type="match status" value="1"/>
</dbReference>
<accession>B7FYY5</accession>
<feature type="region of interest" description="Disordered" evidence="4">
    <location>
        <begin position="1"/>
        <end position="69"/>
    </location>
</feature>
<dbReference type="EMBL" id="CM000611">
    <property type="protein sequence ID" value="EEC48252.1"/>
    <property type="molecule type" value="Genomic_DNA"/>
</dbReference>
<dbReference type="OMA" id="LAVCEHE"/>
<evidence type="ECO:0000313" key="6">
    <source>
        <dbReference type="EMBL" id="EEC48252.1"/>
    </source>
</evidence>
<dbReference type="InParanoid" id="B7FYY5"/>
<evidence type="ECO:0000256" key="4">
    <source>
        <dbReference type="SAM" id="MobiDB-lite"/>
    </source>
</evidence>
<dbReference type="GO" id="GO:0000715">
    <property type="term" value="P:nucleotide-excision repair, DNA damage recognition"/>
    <property type="evidence" value="ECO:0007669"/>
    <property type="project" value="TreeGrafter"/>
</dbReference>
<dbReference type="PANTHER" id="PTHR10142">
    <property type="entry name" value="DNA REPAIR PROTEIN COMPLEMENTING XP-A CELLS"/>
    <property type="match status" value="1"/>
</dbReference>
<protein>
    <submittedName>
        <fullName evidence="6">Xeroderma pigmentosum group A protein</fullName>
    </submittedName>
</protein>
<dbReference type="Gene3D" id="3.90.530.10">
    <property type="entry name" value="XPA C-terminal domain"/>
    <property type="match status" value="1"/>
</dbReference>
<proteinExistence type="predicted"/>
<dbReference type="OrthoDB" id="5368863at2759"/>
<keyword evidence="7" id="KW-1185">Reference proteome</keyword>
<dbReference type="InterPro" id="IPR037129">
    <property type="entry name" value="XPA_sf"/>
</dbReference>
<dbReference type="GeneID" id="7201103"/>
<feature type="domain" description="XPA C-terminal" evidence="5">
    <location>
        <begin position="82"/>
        <end position="126"/>
    </location>
</feature>
<keyword evidence="2" id="KW-0862">Zinc</keyword>
<dbReference type="GO" id="GO:0000110">
    <property type="term" value="C:nucleotide-excision repair factor 1 complex"/>
    <property type="evidence" value="ECO:0007669"/>
    <property type="project" value="TreeGrafter"/>
</dbReference>
<evidence type="ECO:0000259" key="5">
    <source>
        <dbReference type="Pfam" id="PF05181"/>
    </source>
</evidence>
<organism evidence="6 7">
    <name type="scientific">Phaeodactylum tricornutum (strain CCAP 1055/1)</name>
    <dbReference type="NCBI Taxonomy" id="556484"/>
    <lineage>
        <taxon>Eukaryota</taxon>
        <taxon>Sar</taxon>
        <taxon>Stramenopiles</taxon>
        <taxon>Ochrophyta</taxon>
        <taxon>Bacillariophyta</taxon>
        <taxon>Bacillariophyceae</taxon>
        <taxon>Bacillariophycidae</taxon>
        <taxon>Naviculales</taxon>
        <taxon>Phaeodactylaceae</taxon>
        <taxon>Phaeodactylum</taxon>
    </lineage>
</organism>
<dbReference type="PANTHER" id="PTHR10142:SF0">
    <property type="entry name" value="DNA REPAIR PROTEIN COMPLEMENTING XP-A CELLS"/>
    <property type="match status" value="1"/>
</dbReference>
<evidence type="ECO:0000313" key="7">
    <source>
        <dbReference type="Proteomes" id="UP000000759"/>
    </source>
</evidence>
<sequence length="201" mass="23796">MELTEEQKERIRRNREKALEIRKRRKDEEEKKQHSEEASDAPGPKRWRKSNGQSQSRIAEGWDMNKEEPVELEDFEEGASEFVSKKDAMKVYCLPEGTLAVCEHEEKQNPRHKGWNAMKLYKRAEIRRRARERYGGLQGLIEERQKREEKRFMKDMERTKDLFKFIPSQIVQKDRAVKALTVAVVLLIALPLPAEQSRLPH</sequence>
<dbReference type="RefSeq" id="XP_002180061.1">
    <property type="nucleotide sequence ID" value="XM_002180025.1"/>
</dbReference>